<name>A0AAV0L5R8_9ROSI</name>
<dbReference type="EMBL" id="CAMGYJ010000006">
    <property type="protein sequence ID" value="CAI0429712.1"/>
    <property type="molecule type" value="Genomic_DNA"/>
</dbReference>
<keyword evidence="2" id="KW-1185">Reference proteome</keyword>
<evidence type="ECO:0000313" key="2">
    <source>
        <dbReference type="Proteomes" id="UP001154282"/>
    </source>
</evidence>
<evidence type="ECO:0000313" key="1">
    <source>
        <dbReference type="EMBL" id="CAI0429712.1"/>
    </source>
</evidence>
<reference evidence="1" key="1">
    <citation type="submission" date="2022-08" db="EMBL/GenBank/DDBJ databases">
        <authorList>
            <person name="Gutierrez-Valencia J."/>
        </authorList>
    </citation>
    <scope>NUCLEOTIDE SEQUENCE</scope>
</reference>
<accession>A0AAV0L5R8</accession>
<comment type="caution">
    <text evidence="1">The sequence shown here is derived from an EMBL/GenBank/DDBJ whole genome shotgun (WGS) entry which is preliminary data.</text>
</comment>
<proteinExistence type="predicted"/>
<protein>
    <submittedName>
        <fullName evidence="1">Uncharacterized protein</fullName>
    </submittedName>
</protein>
<sequence length="108" mass="12491">MQLKIPSDFGACLGIGLVLIFESKGESWIFCNSEKQVIVPQEFHFGIDRQRATAWKAWSLMVFEKHEDYKVQTECHLFSFFASHSVYVSTKLMSSDCSNTEIDRLLNY</sequence>
<dbReference type="AlphaFoldDB" id="A0AAV0L5R8"/>
<feature type="non-terminal residue" evidence="1">
    <location>
        <position position="108"/>
    </location>
</feature>
<dbReference type="Proteomes" id="UP001154282">
    <property type="component" value="Unassembled WGS sequence"/>
</dbReference>
<organism evidence="1 2">
    <name type="scientific">Linum tenue</name>
    <dbReference type="NCBI Taxonomy" id="586396"/>
    <lineage>
        <taxon>Eukaryota</taxon>
        <taxon>Viridiplantae</taxon>
        <taxon>Streptophyta</taxon>
        <taxon>Embryophyta</taxon>
        <taxon>Tracheophyta</taxon>
        <taxon>Spermatophyta</taxon>
        <taxon>Magnoliopsida</taxon>
        <taxon>eudicotyledons</taxon>
        <taxon>Gunneridae</taxon>
        <taxon>Pentapetalae</taxon>
        <taxon>rosids</taxon>
        <taxon>fabids</taxon>
        <taxon>Malpighiales</taxon>
        <taxon>Linaceae</taxon>
        <taxon>Linum</taxon>
    </lineage>
</organism>
<gene>
    <name evidence="1" type="ORF">LITE_LOCUS22263</name>
</gene>